<dbReference type="RefSeq" id="WP_095584813.1">
    <property type="nucleotide sequence ID" value="NZ_JAJQQQ010000021.1"/>
</dbReference>
<protein>
    <submittedName>
        <fullName evidence="1">Uncharacterized protein</fullName>
    </submittedName>
</protein>
<proteinExistence type="predicted"/>
<reference evidence="1 2" key="1">
    <citation type="submission" date="2017-08" db="EMBL/GenBank/DDBJ databases">
        <title>Genome sequence of Streptomyces albireticuli NRRL B-1670.</title>
        <authorList>
            <person name="Graham D.E."/>
            <person name="Mahan K.M."/>
            <person name="Klingeman D.M."/>
            <person name="Hettich R.L."/>
            <person name="Parry R.J."/>
            <person name="Spain J.C."/>
        </authorList>
    </citation>
    <scope>NUCLEOTIDE SEQUENCE [LARGE SCALE GENOMIC DNA]</scope>
    <source>
        <strain evidence="1 2">NRRL B-1670</strain>
    </source>
</reference>
<evidence type="ECO:0000313" key="2">
    <source>
        <dbReference type="Proteomes" id="UP000218944"/>
    </source>
</evidence>
<name>A0A2A2CZL8_9ACTN</name>
<keyword evidence="2" id="KW-1185">Reference proteome</keyword>
<dbReference type="Proteomes" id="UP000218944">
    <property type="component" value="Unassembled WGS sequence"/>
</dbReference>
<dbReference type="EMBL" id="NSJV01000647">
    <property type="protein sequence ID" value="PAU44530.1"/>
    <property type="molecule type" value="Genomic_DNA"/>
</dbReference>
<evidence type="ECO:0000313" key="1">
    <source>
        <dbReference type="EMBL" id="PAU44530.1"/>
    </source>
</evidence>
<sequence length="134" mass="14337">MPAATSPQGDTTSTRRNFSVEEAVWAAAQDKAKNQGLVITRALEYLLVGYTAGTITITPPAFTYGRDRVRRSADITDITWNTADNRRQADGLRSMAALVELLLRGYVDGTITLTVIAAGHARDTAAPAGREATA</sequence>
<dbReference type="AlphaFoldDB" id="A0A2A2CZL8"/>
<gene>
    <name evidence="1" type="ORF">CK936_34155</name>
</gene>
<accession>A0A2A2CZL8</accession>
<organism evidence="1 2">
    <name type="scientific">Streptomyces albireticuli</name>
    <dbReference type="NCBI Taxonomy" id="1940"/>
    <lineage>
        <taxon>Bacteria</taxon>
        <taxon>Bacillati</taxon>
        <taxon>Actinomycetota</taxon>
        <taxon>Actinomycetes</taxon>
        <taxon>Kitasatosporales</taxon>
        <taxon>Streptomycetaceae</taxon>
        <taxon>Streptomyces</taxon>
    </lineage>
</organism>
<comment type="caution">
    <text evidence="1">The sequence shown here is derived from an EMBL/GenBank/DDBJ whole genome shotgun (WGS) entry which is preliminary data.</text>
</comment>